<feature type="non-terminal residue" evidence="5">
    <location>
        <position position="126"/>
    </location>
</feature>
<dbReference type="Pfam" id="PF00380">
    <property type="entry name" value="Ribosomal_S9"/>
    <property type="match status" value="1"/>
</dbReference>
<dbReference type="GO" id="GO:0015935">
    <property type="term" value="C:small ribosomal subunit"/>
    <property type="evidence" value="ECO:0007669"/>
    <property type="project" value="UniProtKB-ARBA"/>
</dbReference>
<dbReference type="GO" id="GO:0003735">
    <property type="term" value="F:structural constituent of ribosome"/>
    <property type="evidence" value="ECO:0007669"/>
    <property type="project" value="InterPro"/>
</dbReference>
<evidence type="ECO:0000256" key="1">
    <source>
        <dbReference type="ARBA" id="ARBA00005251"/>
    </source>
</evidence>
<feature type="region of interest" description="Disordered" evidence="4">
    <location>
        <begin position="103"/>
        <end position="126"/>
    </location>
</feature>
<evidence type="ECO:0000256" key="3">
    <source>
        <dbReference type="ARBA" id="ARBA00023274"/>
    </source>
</evidence>
<feature type="compositionally biased region" description="Basic and acidic residues" evidence="4">
    <location>
        <begin position="103"/>
        <end position="112"/>
    </location>
</feature>
<keyword evidence="2 5" id="KW-0689">Ribosomal protein</keyword>
<dbReference type="SUPFAM" id="SSF54211">
    <property type="entry name" value="Ribosomal protein S5 domain 2-like"/>
    <property type="match status" value="1"/>
</dbReference>
<dbReference type="InterPro" id="IPR020574">
    <property type="entry name" value="Ribosomal_uS9_CS"/>
</dbReference>
<comment type="similarity">
    <text evidence="1">Belongs to the universal ribosomal protein uS9 family.</text>
</comment>
<dbReference type="PANTHER" id="PTHR21569:SF1">
    <property type="entry name" value="SMALL RIBOSOMAL SUBUNIT PROTEIN US9M"/>
    <property type="match status" value="1"/>
</dbReference>
<proteinExistence type="inferred from homology"/>
<evidence type="ECO:0000256" key="4">
    <source>
        <dbReference type="SAM" id="MobiDB-lite"/>
    </source>
</evidence>
<dbReference type="GO" id="GO:0003723">
    <property type="term" value="F:RNA binding"/>
    <property type="evidence" value="ECO:0007669"/>
    <property type="project" value="TreeGrafter"/>
</dbReference>
<dbReference type="PANTHER" id="PTHR21569">
    <property type="entry name" value="RIBOSOMAL PROTEIN S9"/>
    <property type="match status" value="1"/>
</dbReference>
<dbReference type="InterPro" id="IPR023035">
    <property type="entry name" value="Ribosomal_uS9_bac/plastid"/>
</dbReference>
<dbReference type="Gene3D" id="3.30.230.10">
    <property type="match status" value="1"/>
</dbReference>
<dbReference type="NCBIfam" id="NF001099">
    <property type="entry name" value="PRK00132.1"/>
    <property type="match status" value="1"/>
</dbReference>
<dbReference type="PROSITE" id="PS00360">
    <property type="entry name" value="RIBOSOMAL_S9"/>
    <property type="match status" value="1"/>
</dbReference>
<dbReference type="InterPro" id="IPR020568">
    <property type="entry name" value="Ribosomal_Su5_D2-typ_SF"/>
</dbReference>
<protein>
    <submittedName>
        <fullName evidence="5">SSU ribosomal protein S9p (S16e)</fullName>
    </submittedName>
</protein>
<name>A0A3B0REM0_9ZZZZ</name>
<dbReference type="FunFam" id="3.30.230.10:FF:000001">
    <property type="entry name" value="30S ribosomal protein S9"/>
    <property type="match status" value="1"/>
</dbReference>
<dbReference type="GO" id="GO:0005737">
    <property type="term" value="C:cytoplasm"/>
    <property type="evidence" value="ECO:0007669"/>
    <property type="project" value="UniProtKB-ARBA"/>
</dbReference>
<dbReference type="AlphaFoldDB" id="A0A3B0REM0"/>
<feature type="compositionally biased region" description="Basic residues" evidence="4">
    <location>
        <begin position="113"/>
        <end position="126"/>
    </location>
</feature>
<dbReference type="EMBL" id="UOEI01000070">
    <property type="protein sequence ID" value="VAV91794.1"/>
    <property type="molecule type" value="Genomic_DNA"/>
</dbReference>
<dbReference type="InterPro" id="IPR014721">
    <property type="entry name" value="Ribsml_uS5_D2-typ_fold_subgr"/>
</dbReference>
<organism evidence="5">
    <name type="scientific">hydrothermal vent metagenome</name>
    <dbReference type="NCBI Taxonomy" id="652676"/>
    <lineage>
        <taxon>unclassified sequences</taxon>
        <taxon>metagenomes</taxon>
        <taxon>ecological metagenomes</taxon>
    </lineage>
</organism>
<dbReference type="GO" id="GO:0006412">
    <property type="term" value="P:translation"/>
    <property type="evidence" value="ECO:0007669"/>
    <property type="project" value="InterPro"/>
</dbReference>
<evidence type="ECO:0000256" key="2">
    <source>
        <dbReference type="ARBA" id="ARBA00022980"/>
    </source>
</evidence>
<reference evidence="5" key="1">
    <citation type="submission" date="2018-06" db="EMBL/GenBank/DDBJ databases">
        <authorList>
            <person name="Zhirakovskaya E."/>
        </authorList>
    </citation>
    <scope>NUCLEOTIDE SEQUENCE</scope>
</reference>
<dbReference type="InterPro" id="IPR000754">
    <property type="entry name" value="Ribosomal_uS9"/>
</dbReference>
<gene>
    <name evidence="5" type="ORF">MNBD_ACTINO01-2228</name>
</gene>
<keyword evidence="3" id="KW-0687">Ribonucleoprotein</keyword>
<sequence length="126" mass="14138">MAKPKPLVQATGRRKSSVARVRLYDGTGEYTLNGRTLADYFPDPELRRRVHEAFKVVDLEGRYDVNATLEGGGTTGQSDALRLGIARGLIAIDPELRPALKKEGMLTRDSRRVERKKYGLRKARRA</sequence>
<accession>A0A3B0REM0</accession>
<evidence type="ECO:0000313" key="5">
    <source>
        <dbReference type="EMBL" id="VAV91794.1"/>
    </source>
</evidence>